<dbReference type="InterPro" id="IPR007528">
    <property type="entry name" value="RINT1_Tip20"/>
</dbReference>
<proteinExistence type="inferred from homology"/>
<dbReference type="GO" id="GO:0006888">
    <property type="term" value="P:endoplasmic reticulum to Golgi vesicle-mediated transport"/>
    <property type="evidence" value="ECO:0007669"/>
    <property type="project" value="InterPro"/>
</dbReference>
<reference evidence="4" key="2">
    <citation type="submission" date="2025-08" db="UniProtKB">
        <authorList>
            <consortium name="Ensembl"/>
        </authorList>
    </citation>
    <scope>IDENTIFICATION</scope>
</reference>
<evidence type="ECO:0000256" key="1">
    <source>
        <dbReference type="ARBA" id="ARBA00061158"/>
    </source>
</evidence>
<keyword evidence="5" id="KW-1185">Reference proteome</keyword>
<gene>
    <name evidence="4" type="primary">RINT1</name>
</gene>
<accession>A0AAY4B8Y7</accession>
<dbReference type="Pfam" id="PF04437">
    <property type="entry name" value="RINT1_TIP1"/>
    <property type="match status" value="1"/>
</dbReference>
<dbReference type="FunFam" id="1.20.58.670:FF:000003">
    <property type="entry name" value="RAD50-interacting protein 1"/>
    <property type="match status" value="1"/>
</dbReference>
<dbReference type="PANTHER" id="PTHR13520:SF0">
    <property type="entry name" value="RAD50-INTERACTING PROTEIN 1"/>
    <property type="match status" value="1"/>
</dbReference>
<dbReference type="PROSITE" id="PS51386">
    <property type="entry name" value="RINT1_TIP20"/>
    <property type="match status" value="1"/>
</dbReference>
<dbReference type="GeneTree" id="ENSGT00390000017006"/>
<dbReference type="GO" id="GO:0070939">
    <property type="term" value="C:Dsl1/NZR complex"/>
    <property type="evidence" value="ECO:0007669"/>
    <property type="project" value="InterPro"/>
</dbReference>
<reference evidence="4 5" key="1">
    <citation type="submission" date="2020-06" db="EMBL/GenBank/DDBJ databases">
        <authorList>
            <consortium name="Wellcome Sanger Institute Data Sharing"/>
        </authorList>
    </citation>
    <scope>NUCLEOTIDE SEQUENCE [LARGE SCALE GENOMIC DNA]</scope>
</reference>
<sequence length="814" mass="91013">MVYLFFSFVCSQAAVCCGAAPVSLLAARRRRRSRRLWTPRGEEDALTWWRREAVADMAAPAAEVPGVRERVLRLLEEELGGDVRSLKKVGAMLDQLAAENRVVEEQVLSASSSVPLRVAAALSAAEASRAELQGLLQKEAALSARLQRHLHGARAWTESLGGTFGQLDAIERHMKYLQCLGRVEELSDGIQQCLMTGSMWEAVRAVAAMASLDVSLQESGCSHLRGFLRETLRFWHRILKDRLDSDFGEVLTQLHWPFTSPPTPSLTAPANGQELGTQLEVLVSQLVALQSSYPAPLLEGWYSRPGVAHSSPLSLPIQIMLLPLNKRFRYHFSGNRQTNSLNKPEWYLTQVLMWMGYNSGFMDEKIQPILDHTGIDINAKVELCRGLLSLAQEKLASDAARLLYDDALFCHLVDEVLQFEKELRTTHAYPSSLPGALHVLLDESVFQKWLSVERKMAVEKVDAMLSAEGAWSSQYKDVSDVDELKAPDCAETFMTLLLVITDRYRSLPSPQAQLSFLALQRELVDDFRIRLTQVMKEESRNPLGGRYCAILNAANYISTVLSDWSDNVFFLQLQQAAVALGDEVMGPLGATEAGRLASLEGSLFEGLLGLLERLRGDMLGRLLDAVMRDVQEKAQPYKYTRCSRWLSLPAQGDQAAMSLSSSACPMMLCLRDHLLQLQQRLCLPLFQMFWQGLAEKLDLFIYQEVILYNHFNEGGAAQLHFDMTRNLFPLFGHYCKRPENFFKHVKEACIILTLNVGSALLLRDVLREAEEHDPVTPGGQQPSPQSALNEQGVYQLAPSDVLILLGLRASWPGQ</sequence>
<dbReference type="InterPro" id="IPR042044">
    <property type="entry name" value="EXOC6PINT-1/Sec15/Tip20_C_dom2"/>
</dbReference>
<dbReference type="AlphaFoldDB" id="A0AAY4B8Y7"/>
<dbReference type="PANTHER" id="PTHR13520">
    <property type="entry name" value="RAD50-INTERACTING PROTEIN 1 RINT-1"/>
    <property type="match status" value="1"/>
</dbReference>
<dbReference type="GO" id="GO:0060628">
    <property type="term" value="P:regulation of ER to Golgi vesicle-mediated transport"/>
    <property type="evidence" value="ECO:0007669"/>
    <property type="project" value="TreeGrafter"/>
</dbReference>
<reference evidence="4" key="3">
    <citation type="submission" date="2025-09" db="UniProtKB">
        <authorList>
            <consortium name="Ensembl"/>
        </authorList>
    </citation>
    <scope>IDENTIFICATION</scope>
</reference>
<evidence type="ECO:0000313" key="5">
    <source>
        <dbReference type="Proteomes" id="UP000694580"/>
    </source>
</evidence>
<dbReference type="Proteomes" id="UP000694580">
    <property type="component" value="Chromosome 15"/>
</dbReference>
<evidence type="ECO:0000313" key="4">
    <source>
        <dbReference type="Ensembl" id="ENSDCDP00010017413.1"/>
    </source>
</evidence>
<evidence type="ECO:0000256" key="3">
    <source>
        <dbReference type="ARBA" id="ARBA00079551"/>
    </source>
</evidence>
<dbReference type="Ensembl" id="ENSDCDT00010018457.1">
    <property type="protein sequence ID" value="ENSDCDP00010017413.1"/>
    <property type="gene ID" value="ENSDCDG00010007906.1"/>
</dbReference>
<name>A0AAY4B8Y7_9TELE</name>
<organism evidence="4 5">
    <name type="scientific">Denticeps clupeoides</name>
    <name type="common">denticle herring</name>
    <dbReference type="NCBI Taxonomy" id="299321"/>
    <lineage>
        <taxon>Eukaryota</taxon>
        <taxon>Metazoa</taxon>
        <taxon>Chordata</taxon>
        <taxon>Craniata</taxon>
        <taxon>Vertebrata</taxon>
        <taxon>Euteleostomi</taxon>
        <taxon>Actinopterygii</taxon>
        <taxon>Neopterygii</taxon>
        <taxon>Teleostei</taxon>
        <taxon>Clupei</taxon>
        <taxon>Clupeiformes</taxon>
        <taxon>Denticipitoidei</taxon>
        <taxon>Denticipitidae</taxon>
        <taxon>Denticeps</taxon>
    </lineage>
</organism>
<dbReference type="Gene3D" id="1.20.58.670">
    <property type="entry name" value="Dsl1p vesicle tethering complex, Tip20p subunit, domain D"/>
    <property type="match status" value="1"/>
</dbReference>
<comment type="similarity">
    <text evidence="1">Belongs to the RINT1 family.</text>
</comment>
<protein>
    <recommendedName>
        <fullName evidence="2">RAD50-interacting protein 1</fullName>
    </recommendedName>
    <alternativeName>
        <fullName evidence="3">RAD50 interactor 1</fullName>
    </alternativeName>
</protein>
<dbReference type="GO" id="GO:0006890">
    <property type="term" value="P:retrograde vesicle-mediated transport, Golgi to endoplasmic reticulum"/>
    <property type="evidence" value="ECO:0007669"/>
    <property type="project" value="InterPro"/>
</dbReference>
<evidence type="ECO:0000256" key="2">
    <source>
        <dbReference type="ARBA" id="ARBA00073943"/>
    </source>
</evidence>